<reference evidence="4 5" key="1">
    <citation type="submission" date="2019-09" db="EMBL/GenBank/DDBJ databases">
        <authorList>
            <person name="Chandra G."/>
            <person name="Truman W A."/>
        </authorList>
    </citation>
    <scope>NUCLEOTIDE SEQUENCE [LARGE SCALE GENOMIC DNA]</scope>
    <source>
        <strain evidence="4">PS710</strain>
    </source>
</reference>
<name>A0A5E7DNS6_PSEFL</name>
<dbReference type="PANTHER" id="PTHR34596">
    <property type="entry name" value="CHITOPORIN"/>
    <property type="match status" value="1"/>
</dbReference>
<evidence type="ECO:0000256" key="3">
    <source>
        <dbReference type="ARBA" id="ARBA00022729"/>
    </source>
</evidence>
<sequence length="102" mass="11320">MSPTYGSPLVTSDFNAYAGADYVSTAGWRSSAYVSRFDDIWDREYLGLGKKTNWGPVNVDVQLDAYNTQSSGREIGGNIDQQAYGLSFTSQWRNHSLKIGLQ</sequence>
<gene>
    <name evidence="4" type="ORF">PS710_04094</name>
</gene>
<dbReference type="InterPro" id="IPR005318">
    <property type="entry name" value="OM_porin_bac"/>
</dbReference>
<dbReference type="PANTHER" id="PTHR34596:SF2">
    <property type="entry name" value="CHITOPORIN"/>
    <property type="match status" value="1"/>
</dbReference>
<organism evidence="4 5">
    <name type="scientific">Pseudomonas fluorescens</name>
    <dbReference type="NCBI Taxonomy" id="294"/>
    <lineage>
        <taxon>Bacteria</taxon>
        <taxon>Pseudomonadati</taxon>
        <taxon>Pseudomonadota</taxon>
        <taxon>Gammaproteobacteria</taxon>
        <taxon>Pseudomonadales</taxon>
        <taxon>Pseudomonadaceae</taxon>
        <taxon>Pseudomonas</taxon>
    </lineage>
</organism>
<keyword evidence="2" id="KW-0813">Transport</keyword>
<evidence type="ECO:0000313" key="4">
    <source>
        <dbReference type="EMBL" id="VVO19117.1"/>
    </source>
</evidence>
<accession>A0A5E7DNS6</accession>
<dbReference type="InterPro" id="IPR023614">
    <property type="entry name" value="Porin_dom_sf"/>
</dbReference>
<protein>
    <submittedName>
        <fullName evidence="4">Uncharacterized protein</fullName>
    </submittedName>
</protein>
<evidence type="ECO:0000256" key="2">
    <source>
        <dbReference type="ARBA" id="ARBA00022448"/>
    </source>
</evidence>
<comment type="similarity">
    <text evidence="1">Belongs to the outer membrane porin (Opr) (TC 1.B.25) family.</text>
</comment>
<dbReference type="AlphaFoldDB" id="A0A5E7DNS6"/>
<keyword evidence="3" id="KW-0732">Signal</keyword>
<dbReference type="Proteomes" id="UP000381093">
    <property type="component" value="Unassembled WGS sequence"/>
</dbReference>
<evidence type="ECO:0000256" key="1">
    <source>
        <dbReference type="ARBA" id="ARBA00009075"/>
    </source>
</evidence>
<dbReference type="GO" id="GO:0016020">
    <property type="term" value="C:membrane"/>
    <property type="evidence" value="ECO:0007669"/>
    <property type="project" value="InterPro"/>
</dbReference>
<dbReference type="Gene3D" id="2.40.160.10">
    <property type="entry name" value="Porin"/>
    <property type="match status" value="1"/>
</dbReference>
<dbReference type="GO" id="GO:0015288">
    <property type="term" value="F:porin activity"/>
    <property type="evidence" value="ECO:0007669"/>
    <property type="project" value="TreeGrafter"/>
</dbReference>
<evidence type="ECO:0000313" key="5">
    <source>
        <dbReference type="Proteomes" id="UP000381093"/>
    </source>
</evidence>
<proteinExistence type="inferred from homology"/>
<dbReference type="Pfam" id="PF03573">
    <property type="entry name" value="OprD"/>
    <property type="match status" value="1"/>
</dbReference>
<dbReference type="EMBL" id="CABVHW010000015">
    <property type="protein sequence ID" value="VVO19117.1"/>
    <property type="molecule type" value="Genomic_DNA"/>
</dbReference>